<feature type="compositionally biased region" description="Low complexity" evidence="1">
    <location>
        <begin position="69"/>
        <end position="80"/>
    </location>
</feature>
<protein>
    <submittedName>
        <fullName evidence="2">Uncharacterized protein</fullName>
    </submittedName>
</protein>
<feature type="compositionally biased region" description="Low complexity" evidence="1">
    <location>
        <begin position="219"/>
        <end position="233"/>
    </location>
</feature>
<feature type="region of interest" description="Disordered" evidence="1">
    <location>
        <begin position="137"/>
        <end position="264"/>
    </location>
</feature>
<sequence length="459" mass="51360">MQGKMTQTSIPPIWFTSPQTLMALHQVSDISLISGLSELGDPLSPFISLHSRLQYNSVSPQYESSRIRSPLNSESSNSGSTKQVRFNEAVSVSAADNHSEFSVQNTEQGNHNETEDITTVTPIHGITSQSEDCGSKVYLSNDYSDPQSTTRNDDSSAHSALKESQTGNTSLWLETPNEVEPRLHSSTTFKDSPSLGTDIDAGGSFFRTSDHLPRPPPHCNSSNSHNSRFSSANPLDIPQAMQSSDLDLPVPRPPRTSSPSWKSLSLSSLVTDTLTETSDDGAEDFSKPRANTTRILADQIRKLTEKLSSQHLHNPSEEAWQKAQWLVNEDAVYSNMHNQLDMYTPNPGLTVNIPEHVSTYTNLMDLSVDESEIVREERERIAQQRLRMAHLRKEELKKKPQIPKPDLLEFFDPNRHVFQSVNLHIKGLPTFLPIISTASQDMVDVFHDRAMTDFCRLYM</sequence>
<comment type="caution">
    <text evidence="2">The sequence shown here is derived from an EMBL/GenBank/DDBJ whole genome shotgun (WGS) entry which is preliminary data.</text>
</comment>
<evidence type="ECO:0000313" key="3">
    <source>
        <dbReference type="Proteomes" id="UP000316759"/>
    </source>
</evidence>
<evidence type="ECO:0000256" key="1">
    <source>
        <dbReference type="SAM" id="MobiDB-lite"/>
    </source>
</evidence>
<evidence type="ECO:0000313" key="2">
    <source>
        <dbReference type="EMBL" id="TPP59735.1"/>
    </source>
</evidence>
<proteinExistence type="predicted"/>
<accession>A0A504YH25</accession>
<dbReference type="AlphaFoldDB" id="A0A504YH25"/>
<feature type="compositionally biased region" description="Polar residues" evidence="1">
    <location>
        <begin position="162"/>
        <end position="172"/>
    </location>
</feature>
<keyword evidence="3" id="KW-1185">Reference proteome</keyword>
<gene>
    <name evidence="2" type="ORF">FGIG_11695</name>
</gene>
<feature type="compositionally biased region" description="Polar residues" evidence="1">
    <location>
        <begin position="141"/>
        <end position="150"/>
    </location>
</feature>
<name>A0A504YH25_FASGI</name>
<organism evidence="2 3">
    <name type="scientific">Fasciola gigantica</name>
    <name type="common">Giant liver fluke</name>
    <dbReference type="NCBI Taxonomy" id="46835"/>
    <lineage>
        <taxon>Eukaryota</taxon>
        <taxon>Metazoa</taxon>
        <taxon>Spiralia</taxon>
        <taxon>Lophotrochozoa</taxon>
        <taxon>Platyhelminthes</taxon>
        <taxon>Trematoda</taxon>
        <taxon>Digenea</taxon>
        <taxon>Plagiorchiida</taxon>
        <taxon>Echinostomata</taxon>
        <taxon>Echinostomatoidea</taxon>
        <taxon>Fasciolidae</taxon>
        <taxon>Fasciola</taxon>
    </lineage>
</organism>
<dbReference type="OrthoDB" id="6255118at2759"/>
<dbReference type="EMBL" id="SUNJ01010301">
    <property type="protein sequence ID" value="TPP59735.1"/>
    <property type="molecule type" value="Genomic_DNA"/>
</dbReference>
<reference evidence="2 3" key="1">
    <citation type="submission" date="2019-04" db="EMBL/GenBank/DDBJ databases">
        <title>Annotation for the trematode Fasciola gigantica.</title>
        <authorList>
            <person name="Choi Y.-J."/>
        </authorList>
    </citation>
    <scope>NUCLEOTIDE SEQUENCE [LARGE SCALE GENOMIC DNA]</scope>
    <source>
        <strain evidence="2">Uganda_cow_1</strain>
    </source>
</reference>
<feature type="compositionally biased region" description="Polar residues" evidence="1">
    <location>
        <begin position="184"/>
        <end position="195"/>
    </location>
</feature>
<feature type="compositionally biased region" description="Polar residues" evidence="1">
    <location>
        <begin position="94"/>
        <end position="116"/>
    </location>
</feature>
<dbReference type="Proteomes" id="UP000316759">
    <property type="component" value="Unassembled WGS sequence"/>
</dbReference>
<feature type="region of interest" description="Disordered" evidence="1">
    <location>
        <begin position="64"/>
        <end position="116"/>
    </location>
</feature>